<reference evidence="2" key="1">
    <citation type="submission" date="2021-01" db="EMBL/GenBank/DDBJ databases">
        <authorList>
            <person name="Corre E."/>
            <person name="Pelletier E."/>
            <person name="Niang G."/>
            <person name="Scheremetjew M."/>
            <person name="Finn R."/>
            <person name="Kale V."/>
            <person name="Holt S."/>
            <person name="Cochrane G."/>
            <person name="Meng A."/>
            <person name="Brown T."/>
            <person name="Cohen L."/>
        </authorList>
    </citation>
    <scope>NUCLEOTIDE SEQUENCE</scope>
    <source>
        <strain evidence="2">SoJaBio B1-5/56/2</strain>
    </source>
</reference>
<evidence type="ECO:0000256" key="1">
    <source>
        <dbReference type="SAM" id="MobiDB-lite"/>
    </source>
</evidence>
<dbReference type="AlphaFoldDB" id="A0A7S4KRC5"/>
<proteinExistence type="predicted"/>
<organism evidence="2">
    <name type="scientific">Paramoeba aestuarina</name>
    <dbReference type="NCBI Taxonomy" id="180227"/>
    <lineage>
        <taxon>Eukaryota</taxon>
        <taxon>Amoebozoa</taxon>
        <taxon>Discosea</taxon>
        <taxon>Flabellinia</taxon>
        <taxon>Dactylopodida</taxon>
        <taxon>Paramoebidae</taxon>
        <taxon>Paramoeba</taxon>
    </lineage>
</organism>
<feature type="region of interest" description="Disordered" evidence="1">
    <location>
        <begin position="188"/>
        <end position="361"/>
    </location>
</feature>
<feature type="compositionally biased region" description="Basic and acidic residues" evidence="1">
    <location>
        <begin position="60"/>
        <end position="77"/>
    </location>
</feature>
<feature type="compositionally biased region" description="Basic and acidic residues" evidence="1">
    <location>
        <begin position="91"/>
        <end position="132"/>
    </location>
</feature>
<name>A0A7S4KRC5_9EUKA</name>
<feature type="compositionally biased region" description="Pro residues" evidence="1">
    <location>
        <begin position="272"/>
        <end position="283"/>
    </location>
</feature>
<feature type="region of interest" description="Disordered" evidence="1">
    <location>
        <begin position="45"/>
        <end position="137"/>
    </location>
</feature>
<feature type="compositionally biased region" description="Low complexity" evidence="1">
    <location>
        <begin position="222"/>
        <end position="237"/>
    </location>
</feature>
<gene>
    <name evidence="2" type="ORF">NAES01612_LOCUS10219</name>
</gene>
<feature type="compositionally biased region" description="Polar residues" evidence="1">
    <location>
        <begin position="304"/>
        <end position="314"/>
    </location>
</feature>
<accession>A0A7S4KRC5</accession>
<evidence type="ECO:0000313" key="2">
    <source>
        <dbReference type="EMBL" id="CAE2303053.1"/>
    </source>
</evidence>
<protein>
    <submittedName>
        <fullName evidence="2">Uncharacterized protein</fullName>
    </submittedName>
</protein>
<dbReference type="PRINTS" id="PR01217">
    <property type="entry name" value="PRICHEXTENSN"/>
</dbReference>
<feature type="compositionally biased region" description="Pro residues" evidence="1">
    <location>
        <begin position="348"/>
        <end position="359"/>
    </location>
</feature>
<dbReference type="EMBL" id="HBKR01015456">
    <property type="protein sequence ID" value="CAE2303053.1"/>
    <property type="molecule type" value="Transcribed_RNA"/>
</dbReference>
<sequence length="427" mass="46882">MEVSEGDIVMIMPSENDIFSYPALNLQTGEEGKLRKTNIIETFMDNTETKEPPATIISVEKSKEKKDKEKKEKEREKKERRKTLAIPSNKELAKEKEKEREKEKEKEKAAKAEKKQEKERAKQEKALQDELAKGGGSVKDQLAAQVKKNIELTRQIRLHSCVIYSLSTELYQLQVKCQEQQKLLDSLKNQGGALPPPLPPSPLPSPNLLSLPQPQHLPVPSPSSTLTTSPVGKRASSPLPPPPTAPIGRSPSPLPPQLPTTPTLATMGKSPSPLPPQLPPLAQSPPINQGDEDSNPEKKANVLRRSTSFDTPTLSLPPPPPPISRERGETVGGIHKTQSYSPTALSPPSSPTPTSPSPVYPQLSMEQCEIMNIIKKSLKTKNSVPFPFSHVDKLLSEQGAHLIAAQVEDEGKVITRATTPVKERSPR</sequence>
<feature type="compositionally biased region" description="Pro residues" evidence="1">
    <location>
        <begin position="194"/>
        <end position="205"/>
    </location>
</feature>